<dbReference type="RefSeq" id="WP_131866266.1">
    <property type="nucleotide sequence ID" value="NZ_SMCR01000007.1"/>
</dbReference>
<gene>
    <name evidence="2" type="ORF">EDC52_107198</name>
</gene>
<dbReference type="OrthoDB" id="649979at2"/>
<dbReference type="GO" id="GO:0008168">
    <property type="term" value="F:methyltransferase activity"/>
    <property type="evidence" value="ECO:0007669"/>
    <property type="project" value="UniProtKB-KW"/>
</dbReference>
<dbReference type="InterPro" id="IPR013217">
    <property type="entry name" value="Methyltransf_12"/>
</dbReference>
<reference evidence="2 3" key="1">
    <citation type="submission" date="2019-03" db="EMBL/GenBank/DDBJ databases">
        <title>Genomic Encyclopedia of Type Strains, Phase IV (KMG-IV): sequencing the most valuable type-strain genomes for metagenomic binning, comparative biology and taxonomic classification.</title>
        <authorList>
            <person name="Goeker M."/>
        </authorList>
    </citation>
    <scope>NUCLEOTIDE SEQUENCE [LARGE SCALE GENOMIC DNA]</scope>
    <source>
        <strain evidence="2 3">DSM 19580</strain>
    </source>
</reference>
<organism evidence="2 3">
    <name type="scientific">Biostraticola tofi</name>
    <dbReference type="NCBI Taxonomy" id="466109"/>
    <lineage>
        <taxon>Bacteria</taxon>
        <taxon>Pseudomonadati</taxon>
        <taxon>Pseudomonadota</taxon>
        <taxon>Gammaproteobacteria</taxon>
        <taxon>Enterobacterales</taxon>
        <taxon>Bruguierivoracaceae</taxon>
        <taxon>Biostraticola</taxon>
    </lineage>
</organism>
<dbReference type="Pfam" id="PF08242">
    <property type="entry name" value="Methyltransf_12"/>
    <property type="match status" value="1"/>
</dbReference>
<comment type="caution">
    <text evidence="2">The sequence shown here is derived from an EMBL/GenBank/DDBJ whole genome shotgun (WGS) entry which is preliminary data.</text>
</comment>
<name>A0A4R3YNM0_9GAMM</name>
<feature type="domain" description="Methyltransferase type 12" evidence="1">
    <location>
        <begin position="64"/>
        <end position="154"/>
    </location>
</feature>
<keyword evidence="3" id="KW-1185">Reference proteome</keyword>
<evidence type="ECO:0000313" key="2">
    <source>
        <dbReference type="EMBL" id="TCV94455.1"/>
    </source>
</evidence>
<evidence type="ECO:0000313" key="3">
    <source>
        <dbReference type="Proteomes" id="UP000295719"/>
    </source>
</evidence>
<protein>
    <submittedName>
        <fullName evidence="2">Methyltransferase family protein</fullName>
    </submittedName>
</protein>
<dbReference type="SUPFAM" id="SSF53335">
    <property type="entry name" value="S-adenosyl-L-methionine-dependent methyltransferases"/>
    <property type="match status" value="1"/>
</dbReference>
<dbReference type="Gene3D" id="3.40.50.150">
    <property type="entry name" value="Vaccinia Virus protein VP39"/>
    <property type="match status" value="1"/>
</dbReference>
<dbReference type="GO" id="GO:0032259">
    <property type="term" value="P:methylation"/>
    <property type="evidence" value="ECO:0007669"/>
    <property type="project" value="UniProtKB-KW"/>
</dbReference>
<dbReference type="AlphaFoldDB" id="A0A4R3YNM0"/>
<dbReference type="CDD" id="cd02440">
    <property type="entry name" value="AdoMet_MTases"/>
    <property type="match status" value="1"/>
</dbReference>
<evidence type="ECO:0000259" key="1">
    <source>
        <dbReference type="Pfam" id="PF08242"/>
    </source>
</evidence>
<proteinExistence type="predicted"/>
<keyword evidence="2" id="KW-0808">Transferase</keyword>
<sequence length="459" mass="52303">MRLLNQQCQDSTAISAHYDRFPFPPVYHLVQEDAQRDLTASFNYEFSSMRNAGLSRTSRLWVPGCGTRWAVMLALQFRECQIIASDISAASLDFQRKLAANLALDNIIFRQEDLLAAGYRHEFDYVSCIGVLHHLPCPPEGLSAIRSSLKTDGMAELMVYDRDNRQYSIKMQHVLRLLEGGNSLKAGERFNLAVEFLSNLNRHARRPRELGKVLSYLEHRRGFAIELADFICNPLEHYYDVPSLLTMLDQASLGLISWKQPHHFSPEFMLDSAELRQRVEGLSAPDKAHLGSLMRNPLLECYVCQAGRGVSDTLKNSSNAFLQYRLRPARQAMKHEINAGGGVTKTVPLPKYKLENGRLMFDAGERRPGVIYYGIARDCITEEPRQWLTLEDLGHCFSLPDEQIASLLDLTDETMSVQGLINLFQERYRDKDIQTAELLSLISILCRTPFRVFIIDQNE</sequence>
<dbReference type="EMBL" id="SMCR01000007">
    <property type="protein sequence ID" value="TCV94455.1"/>
    <property type="molecule type" value="Genomic_DNA"/>
</dbReference>
<dbReference type="Proteomes" id="UP000295719">
    <property type="component" value="Unassembled WGS sequence"/>
</dbReference>
<accession>A0A4R3YNM0</accession>
<dbReference type="InterPro" id="IPR029063">
    <property type="entry name" value="SAM-dependent_MTases_sf"/>
</dbReference>
<keyword evidence="2" id="KW-0489">Methyltransferase</keyword>